<dbReference type="SUPFAM" id="SSF53850">
    <property type="entry name" value="Periplasmic binding protein-like II"/>
    <property type="match status" value="1"/>
</dbReference>
<evidence type="ECO:0000256" key="3">
    <source>
        <dbReference type="ARBA" id="ARBA00023125"/>
    </source>
</evidence>
<proteinExistence type="inferred from homology"/>
<feature type="domain" description="HTH lysR-type" evidence="5">
    <location>
        <begin position="1"/>
        <end position="59"/>
    </location>
</feature>
<dbReference type="GO" id="GO:0000976">
    <property type="term" value="F:transcription cis-regulatory region binding"/>
    <property type="evidence" value="ECO:0007669"/>
    <property type="project" value="TreeGrafter"/>
</dbReference>
<dbReference type="FunFam" id="1.10.10.10:FF:000001">
    <property type="entry name" value="LysR family transcriptional regulator"/>
    <property type="match status" value="1"/>
</dbReference>
<dbReference type="InterPro" id="IPR005119">
    <property type="entry name" value="LysR_subst-bd"/>
</dbReference>
<dbReference type="EMBL" id="UOFQ01000070">
    <property type="protein sequence ID" value="VAW87656.1"/>
    <property type="molecule type" value="Genomic_DNA"/>
</dbReference>
<comment type="similarity">
    <text evidence="1">Belongs to the LysR transcriptional regulatory family.</text>
</comment>
<dbReference type="InterPro" id="IPR000847">
    <property type="entry name" value="LysR_HTH_N"/>
</dbReference>
<dbReference type="GO" id="GO:0003700">
    <property type="term" value="F:DNA-binding transcription factor activity"/>
    <property type="evidence" value="ECO:0007669"/>
    <property type="project" value="InterPro"/>
</dbReference>
<dbReference type="CDD" id="cd08413">
    <property type="entry name" value="PBP2_CysB_like"/>
    <property type="match status" value="1"/>
</dbReference>
<evidence type="ECO:0000256" key="4">
    <source>
        <dbReference type="ARBA" id="ARBA00023163"/>
    </source>
</evidence>
<dbReference type="InterPro" id="IPR036388">
    <property type="entry name" value="WH-like_DNA-bd_sf"/>
</dbReference>
<dbReference type="NCBIfam" id="NF009327">
    <property type="entry name" value="PRK12684.1"/>
    <property type="match status" value="1"/>
</dbReference>
<gene>
    <name evidence="6" type="ORF">MNBD_GAMMA17-783</name>
</gene>
<dbReference type="PANTHER" id="PTHR30126:SF6">
    <property type="entry name" value="HTH-TYPE TRANSCRIPTIONAL REGULATOR CYSB-RELATED"/>
    <property type="match status" value="1"/>
</dbReference>
<dbReference type="GO" id="GO:0019344">
    <property type="term" value="P:cysteine biosynthetic process"/>
    <property type="evidence" value="ECO:0007669"/>
    <property type="project" value="TreeGrafter"/>
</dbReference>
<name>A0A3B1A427_9ZZZZ</name>
<evidence type="ECO:0000313" key="6">
    <source>
        <dbReference type="EMBL" id="VAW87656.1"/>
    </source>
</evidence>
<reference evidence="6" key="1">
    <citation type="submission" date="2018-06" db="EMBL/GenBank/DDBJ databases">
        <authorList>
            <person name="Zhirakovskaya E."/>
        </authorList>
    </citation>
    <scope>NUCLEOTIDE SEQUENCE</scope>
</reference>
<keyword evidence="2" id="KW-0805">Transcription regulation</keyword>
<evidence type="ECO:0000256" key="2">
    <source>
        <dbReference type="ARBA" id="ARBA00023015"/>
    </source>
</evidence>
<protein>
    <submittedName>
        <fullName evidence="6">Cys regulon transcriptional activator CysB</fullName>
    </submittedName>
</protein>
<dbReference type="InterPro" id="IPR037423">
    <property type="entry name" value="CysB_PBP2"/>
</dbReference>
<dbReference type="AlphaFoldDB" id="A0A3B1A427"/>
<dbReference type="PANTHER" id="PTHR30126">
    <property type="entry name" value="HTH-TYPE TRANSCRIPTIONAL REGULATOR"/>
    <property type="match status" value="1"/>
</dbReference>
<keyword evidence="4" id="KW-0804">Transcription</keyword>
<dbReference type="InterPro" id="IPR036390">
    <property type="entry name" value="WH_DNA-bd_sf"/>
</dbReference>
<dbReference type="Gene3D" id="1.10.10.10">
    <property type="entry name" value="Winged helix-like DNA-binding domain superfamily/Winged helix DNA-binding domain"/>
    <property type="match status" value="1"/>
</dbReference>
<dbReference type="Pfam" id="PF03466">
    <property type="entry name" value="LysR_substrate"/>
    <property type="match status" value="1"/>
</dbReference>
<evidence type="ECO:0000259" key="5">
    <source>
        <dbReference type="PROSITE" id="PS50931"/>
    </source>
</evidence>
<dbReference type="PROSITE" id="PS50931">
    <property type="entry name" value="HTH_LYSR"/>
    <property type="match status" value="1"/>
</dbReference>
<dbReference type="PRINTS" id="PR00039">
    <property type="entry name" value="HTHLYSR"/>
</dbReference>
<keyword evidence="3" id="KW-0238">DNA-binding</keyword>
<dbReference type="Gene3D" id="3.40.190.10">
    <property type="entry name" value="Periplasmic binding protein-like II"/>
    <property type="match status" value="2"/>
</dbReference>
<dbReference type="SUPFAM" id="SSF46785">
    <property type="entry name" value="Winged helix' DNA-binding domain"/>
    <property type="match status" value="1"/>
</dbReference>
<evidence type="ECO:0000256" key="1">
    <source>
        <dbReference type="ARBA" id="ARBA00009437"/>
    </source>
</evidence>
<organism evidence="6">
    <name type="scientific">hydrothermal vent metagenome</name>
    <dbReference type="NCBI Taxonomy" id="652676"/>
    <lineage>
        <taxon>unclassified sequences</taxon>
        <taxon>metagenomes</taxon>
        <taxon>ecological metagenomes</taxon>
    </lineage>
</organism>
<sequence>MNFQQLRYIREVERCGLNISSAAEVLHTAQPGVSHQIRQLEEELNVQIFERNGKRLVGVTQPGRAVLAMAERVLRELEHIKQVGFEFTHEASGSLSIATTHTQACYALPPVIKRFTELYPNVRLHLHQGSPTQIAQLAASGVADIAIATEGIDLDEELAMMPCYQWNRSVIAPLGHPILATEPLTLAAIASYPIVTYDFAYAGRSKINRAFEDAELRPNMVLTALDADVIKTYVKLGLGIGLLASMAYDPERDSVLGVVDAAHLFEASTTHIGIRRGSYLRGFHYAFIEMFAPHLDRKAVDAVM</sequence>
<dbReference type="Pfam" id="PF00126">
    <property type="entry name" value="HTH_1"/>
    <property type="match status" value="1"/>
</dbReference>
<accession>A0A3B1A427</accession>